<dbReference type="Proteomes" id="UP001139353">
    <property type="component" value="Unassembled WGS sequence"/>
</dbReference>
<evidence type="ECO:0000256" key="5">
    <source>
        <dbReference type="PROSITE-ProRule" id="PRU00335"/>
    </source>
</evidence>
<feature type="DNA-binding region" description="H-T-H motif" evidence="5">
    <location>
        <begin position="35"/>
        <end position="54"/>
    </location>
</feature>
<keyword evidence="2" id="KW-0805">Transcription regulation</keyword>
<evidence type="ECO:0000313" key="7">
    <source>
        <dbReference type="EMBL" id="MCK9687207.1"/>
    </source>
</evidence>
<protein>
    <submittedName>
        <fullName evidence="7">TetR/AcrR family transcriptional regulator</fullName>
    </submittedName>
</protein>
<comment type="caution">
    <text evidence="7">The sequence shown here is derived from an EMBL/GenBank/DDBJ whole genome shotgun (WGS) entry which is preliminary data.</text>
</comment>
<evidence type="ECO:0000313" key="8">
    <source>
        <dbReference type="Proteomes" id="UP001139353"/>
    </source>
</evidence>
<name>A0A9X1YK64_9BURK</name>
<keyword evidence="4" id="KW-0804">Transcription</keyword>
<dbReference type="InterPro" id="IPR023772">
    <property type="entry name" value="DNA-bd_HTH_TetR-type_CS"/>
</dbReference>
<accession>A0A9X1YK64</accession>
<dbReference type="InterPro" id="IPR001647">
    <property type="entry name" value="HTH_TetR"/>
</dbReference>
<dbReference type="RefSeq" id="WP_275683248.1">
    <property type="nucleotide sequence ID" value="NZ_JAJLJH010000004.1"/>
</dbReference>
<keyword evidence="8" id="KW-1185">Reference proteome</keyword>
<evidence type="ECO:0000259" key="6">
    <source>
        <dbReference type="PROSITE" id="PS50977"/>
    </source>
</evidence>
<reference evidence="7" key="1">
    <citation type="submission" date="2021-11" db="EMBL/GenBank/DDBJ databases">
        <title>BS-T2-15 a new species belonging to the Comamonadaceae family isolated from the soil of a French oak forest.</title>
        <authorList>
            <person name="Mieszkin S."/>
            <person name="Alain K."/>
        </authorList>
    </citation>
    <scope>NUCLEOTIDE SEQUENCE</scope>
    <source>
        <strain evidence="7">BS-T2-15</strain>
    </source>
</reference>
<dbReference type="Pfam" id="PF14278">
    <property type="entry name" value="TetR_C_8"/>
    <property type="match status" value="1"/>
</dbReference>
<evidence type="ECO:0000256" key="1">
    <source>
        <dbReference type="ARBA" id="ARBA00022491"/>
    </source>
</evidence>
<proteinExistence type="predicted"/>
<dbReference type="AlphaFoldDB" id="A0A9X1YK64"/>
<dbReference type="InterPro" id="IPR039532">
    <property type="entry name" value="TetR_C_Firmicutes"/>
</dbReference>
<sequence>MTVETTLDRRAARSRDLLLDALRELMCERGFERLTTQNIIDRAGVGRATFYAHFDNKEELLAASVGRLRTWLEAMRERYPAQPFAFMLPFFDHLTSHRALYRTTFERESEVSVERLIRAMMRELVRAELLAQRTARQDDAAIELATQFVVSTFWSVTVWWMSGAGGQRSPAEVNAIFLRLAQPGLELALSTTA</sequence>
<dbReference type="Gene3D" id="1.10.357.10">
    <property type="entry name" value="Tetracycline Repressor, domain 2"/>
    <property type="match status" value="1"/>
</dbReference>
<keyword evidence="1" id="KW-0678">Repressor</keyword>
<dbReference type="PANTHER" id="PTHR43479:SF11">
    <property type="entry name" value="ACREF_ENVCD OPERON REPRESSOR-RELATED"/>
    <property type="match status" value="1"/>
</dbReference>
<keyword evidence="3 5" id="KW-0238">DNA-binding</keyword>
<evidence type="ECO:0000256" key="4">
    <source>
        <dbReference type="ARBA" id="ARBA00023163"/>
    </source>
</evidence>
<feature type="domain" description="HTH tetR-type" evidence="6">
    <location>
        <begin position="12"/>
        <end position="72"/>
    </location>
</feature>
<gene>
    <name evidence="7" type="ORF">LPC04_15985</name>
</gene>
<dbReference type="InterPro" id="IPR009057">
    <property type="entry name" value="Homeodomain-like_sf"/>
</dbReference>
<organism evidence="7 8">
    <name type="scientific">Scleromatobacter humisilvae</name>
    <dbReference type="NCBI Taxonomy" id="2897159"/>
    <lineage>
        <taxon>Bacteria</taxon>
        <taxon>Pseudomonadati</taxon>
        <taxon>Pseudomonadota</taxon>
        <taxon>Betaproteobacteria</taxon>
        <taxon>Burkholderiales</taxon>
        <taxon>Sphaerotilaceae</taxon>
        <taxon>Scleromatobacter</taxon>
    </lineage>
</organism>
<dbReference type="InterPro" id="IPR050624">
    <property type="entry name" value="HTH-type_Tx_Regulator"/>
</dbReference>
<evidence type="ECO:0000256" key="2">
    <source>
        <dbReference type="ARBA" id="ARBA00023015"/>
    </source>
</evidence>
<dbReference type="PROSITE" id="PS50977">
    <property type="entry name" value="HTH_TETR_2"/>
    <property type="match status" value="1"/>
</dbReference>
<dbReference type="Pfam" id="PF00440">
    <property type="entry name" value="TetR_N"/>
    <property type="match status" value="1"/>
</dbReference>
<dbReference type="SUPFAM" id="SSF46689">
    <property type="entry name" value="Homeodomain-like"/>
    <property type="match status" value="1"/>
</dbReference>
<evidence type="ECO:0000256" key="3">
    <source>
        <dbReference type="ARBA" id="ARBA00023125"/>
    </source>
</evidence>
<dbReference type="PANTHER" id="PTHR43479">
    <property type="entry name" value="ACREF/ENVCD OPERON REPRESSOR-RELATED"/>
    <property type="match status" value="1"/>
</dbReference>
<dbReference type="PROSITE" id="PS01081">
    <property type="entry name" value="HTH_TETR_1"/>
    <property type="match status" value="1"/>
</dbReference>
<dbReference type="EMBL" id="JAJLJH010000004">
    <property type="protein sequence ID" value="MCK9687207.1"/>
    <property type="molecule type" value="Genomic_DNA"/>
</dbReference>
<dbReference type="GO" id="GO:0003677">
    <property type="term" value="F:DNA binding"/>
    <property type="evidence" value="ECO:0007669"/>
    <property type="project" value="UniProtKB-UniRule"/>
</dbReference>
<dbReference type="PRINTS" id="PR00455">
    <property type="entry name" value="HTHTETR"/>
</dbReference>